<dbReference type="FunFam" id="2.40.50.100:FF:000003">
    <property type="entry name" value="Acetyl-CoA carboxylase biotin carboxyl carrier protein"/>
    <property type="match status" value="1"/>
</dbReference>
<feature type="domain" description="Lipoyl-binding" evidence="3">
    <location>
        <begin position="79"/>
        <end position="154"/>
    </location>
</feature>
<comment type="caution">
    <text evidence="4">The sequence shown here is derived from an EMBL/GenBank/DDBJ whole genome shotgun (WGS) entry which is preliminary data.</text>
</comment>
<dbReference type="PROSITE" id="PS00188">
    <property type="entry name" value="BIOTIN"/>
    <property type="match status" value="1"/>
</dbReference>
<protein>
    <submittedName>
        <fullName evidence="4">Biotin/lipoyl-binding protein</fullName>
    </submittedName>
</protein>
<accession>A0A9D2IDE7</accession>
<dbReference type="EMBL" id="DWYR01000002">
    <property type="protein sequence ID" value="HJA98072.1"/>
    <property type="molecule type" value="Genomic_DNA"/>
</dbReference>
<feature type="compositionally biased region" description="Polar residues" evidence="2">
    <location>
        <begin position="58"/>
        <end position="70"/>
    </location>
</feature>
<keyword evidence="1" id="KW-0092">Biotin</keyword>
<dbReference type="PANTHER" id="PTHR45266:SF3">
    <property type="entry name" value="OXALOACETATE DECARBOXYLASE ALPHA CHAIN"/>
    <property type="match status" value="1"/>
</dbReference>
<proteinExistence type="predicted"/>
<gene>
    <name evidence="4" type="ORF">H9779_00505</name>
</gene>
<dbReference type="InterPro" id="IPR001882">
    <property type="entry name" value="Biotin_BS"/>
</dbReference>
<dbReference type="Gene3D" id="2.40.50.100">
    <property type="match status" value="1"/>
</dbReference>
<evidence type="ECO:0000259" key="3">
    <source>
        <dbReference type="PROSITE" id="PS50968"/>
    </source>
</evidence>
<dbReference type="AlphaFoldDB" id="A0A9D2IDE7"/>
<reference evidence="4" key="1">
    <citation type="journal article" date="2021" name="PeerJ">
        <title>Extensive microbial diversity within the chicken gut microbiome revealed by metagenomics and culture.</title>
        <authorList>
            <person name="Gilroy R."/>
            <person name="Ravi A."/>
            <person name="Getino M."/>
            <person name="Pursley I."/>
            <person name="Horton D.L."/>
            <person name="Alikhan N.F."/>
            <person name="Baker D."/>
            <person name="Gharbi K."/>
            <person name="Hall N."/>
            <person name="Watson M."/>
            <person name="Adriaenssens E.M."/>
            <person name="Foster-Nyarko E."/>
            <person name="Jarju S."/>
            <person name="Secka A."/>
            <person name="Antonio M."/>
            <person name="Oren A."/>
            <person name="Chaudhuri R.R."/>
            <person name="La Ragione R."/>
            <person name="Hildebrand F."/>
            <person name="Pallen M.J."/>
        </authorList>
    </citation>
    <scope>NUCLEOTIDE SEQUENCE</scope>
    <source>
        <strain evidence="4">CHK169-11906</strain>
    </source>
</reference>
<evidence type="ECO:0000256" key="2">
    <source>
        <dbReference type="SAM" id="MobiDB-lite"/>
    </source>
</evidence>
<feature type="region of interest" description="Disordered" evidence="2">
    <location>
        <begin position="49"/>
        <end position="76"/>
    </location>
</feature>
<dbReference type="InterPro" id="IPR050709">
    <property type="entry name" value="Biotin_Carboxyl_Carrier/Decarb"/>
</dbReference>
<dbReference type="InterPro" id="IPR011053">
    <property type="entry name" value="Single_hybrid_motif"/>
</dbReference>
<dbReference type="CDD" id="cd06850">
    <property type="entry name" value="biotinyl_domain"/>
    <property type="match status" value="1"/>
</dbReference>
<dbReference type="Pfam" id="PF00364">
    <property type="entry name" value="Biotin_lipoyl"/>
    <property type="match status" value="1"/>
</dbReference>
<dbReference type="PROSITE" id="PS50968">
    <property type="entry name" value="BIOTINYL_LIPOYL"/>
    <property type="match status" value="1"/>
</dbReference>
<dbReference type="PANTHER" id="PTHR45266">
    <property type="entry name" value="OXALOACETATE DECARBOXYLASE ALPHA CHAIN"/>
    <property type="match status" value="1"/>
</dbReference>
<evidence type="ECO:0000256" key="1">
    <source>
        <dbReference type="ARBA" id="ARBA00023267"/>
    </source>
</evidence>
<evidence type="ECO:0000313" key="5">
    <source>
        <dbReference type="Proteomes" id="UP000824259"/>
    </source>
</evidence>
<organism evidence="4 5">
    <name type="scientific">Candidatus Alistipes avicola</name>
    <dbReference type="NCBI Taxonomy" id="2838432"/>
    <lineage>
        <taxon>Bacteria</taxon>
        <taxon>Pseudomonadati</taxon>
        <taxon>Bacteroidota</taxon>
        <taxon>Bacteroidia</taxon>
        <taxon>Bacteroidales</taxon>
        <taxon>Rikenellaceae</taxon>
        <taxon>Alistipes</taxon>
    </lineage>
</organism>
<sequence>MKDYSLKINGNQYDISIDNINAESTLANVIVNGVAYEVEIAGEEASRTKKPQVVPTPKGTNLSVTPTTAAPSAPKVARPAASGAGFSVKSPLPGTVVKVNVKEGDHVSAGQTLVVLEAMKMENNIDADRAGVIKSVHVQNGATVMEGDLLIVIE</sequence>
<evidence type="ECO:0000313" key="4">
    <source>
        <dbReference type="EMBL" id="HJA98072.1"/>
    </source>
</evidence>
<dbReference type="InterPro" id="IPR000089">
    <property type="entry name" value="Biotin_lipoyl"/>
</dbReference>
<dbReference type="Proteomes" id="UP000824259">
    <property type="component" value="Unassembled WGS sequence"/>
</dbReference>
<reference evidence="4" key="2">
    <citation type="submission" date="2021-04" db="EMBL/GenBank/DDBJ databases">
        <authorList>
            <person name="Gilroy R."/>
        </authorList>
    </citation>
    <scope>NUCLEOTIDE SEQUENCE</scope>
    <source>
        <strain evidence="4">CHK169-11906</strain>
    </source>
</reference>
<dbReference type="SUPFAM" id="SSF51230">
    <property type="entry name" value="Single hybrid motif"/>
    <property type="match status" value="1"/>
</dbReference>
<name>A0A9D2IDE7_9BACT</name>